<reference evidence="6" key="1">
    <citation type="submission" date="2017-09" db="EMBL/GenBank/DDBJ databases">
        <authorList>
            <person name="Feng G."/>
            <person name="Zhu H."/>
        </authorList>
    </citation>
    <scope>NUCLEOTIDE SEQUENCE [LARGE SCALE GENOMIC DNA]</scope>
    <source>
        <strain evidence="6">1PNM-20</strain>
    </source>
</reference>
<evidence type="ECO:0000313" key="6">
    <source>
        <dbReference type="Proteomes" id="UP000218151"/>
    </source>
</evidence>
<dbReference type="GO" id="GO:0046685">
    <property type="term" value="P:response to arsenic-containing substance"/>
    <property type="evidence" value="ECO:0007669"/>
    <property type="project" value="UniProtKB-KW"/>
</dbReference>
<dbReference type="Pfam" id="PF03960">
    <property type="entry name" value="ArsC"/>
    <property type="match status" value="1"/>
</dbReference>
<dbReference type="Proteomes" id="UP000218151">
    <property type="component" value="Unassembled WGS sequence"/>
</dbReference>
<accession>A0A2A2SBM6</accession>
<keyword evidence="6" id="KW-1185">Reference proteome</keyword>
<dbReference type="AlphaFoldDB" id="A0A2A2SBM6"/>
<evidence type="ECO:0000313" key="5">
    <source>
        <dbReference type="EMBL" id="PAX06704.1"/>
    </source>
</evidence>
<dbReference type="OrthoDB" id="9790554at2"/>
<dbReference type="PANTHER" id="PTHR30041">
    <property type="entry name" value="ARSENATE REDUCTASE"/>
    <property type="match status" value="1"/>
</dbReference>
<comment type="similarity">
    <text evidence="1 4">Belongs to the ArsC family.</text>
</comment>
<keyword evidence="2" id="KW-0059">Arsenical resistance</keyword>
<sequence length="113" mass="12331">MKATILHNLRCSKSRAALALLQEAGAAVIVVDYLADPPNRAELARLLGRAGLRPRDALRPEAKDVVPTDADDAAVLDAMVADPRLIERPLVETARGVRLCRPPERVRDLLPPR</sequence>
<proteinExistence type="inferred from homology"/>
<keyword evidence="3" id="KW-0560">Oxidoreductase</keyword>
<organism evidence="5 6">
    <name type="scientific">Sphingomonas lenta</name>
    <dbReference type="NCBI Taxonomy" id="1141887"/>
    <lineage>
        <taxon>Bacteria</taxon>
        <taxon>Pseudomonadati</taxon>
        <taxon>Pseudomonadota</taxon>
        <taxon>Alphaproteobacteria</taxon>
        <taxon>Sphingomonadales</taxon>
        <taxon>Sphingomonadaceae</taxon>
        <taxon>Sphingomonas</taxon>
    </lineage>
</organism>
<dbReference type="RefSeq" id="WP_095999449.1">
    <property type="nucleotide sequence ID" value="NZ_NSLI01000005.1"/>
</dbReference>
<protein>
    <submittedName>
        <fullName evidence="5">Arsenate reductase (Glutaredoxin)</fullName>
    </submittedName>
</protein>
<dbReference type="SUPFAM" id="SSF52833">
    <property type="entry name" value="Thioredoxin-like"/>
    <property type="match status" value="1"/>
</dbReference>
<dbReference type="Gene3D" id="3.40.30.10">
    <property type="entry name" value="Glutaredoxin"/>
    <property type="match status" value="1"/>
</dbReference>
<dbReference type="InterPro" id="IPR006660">
    <property type="entry name" value="Arsenate_reductase-like"/>
</dbReference>
<dbReference type="PANTHER" id="PTHR30041:SF5">
    <property type="entry name" value="ARSENATE REDUCTASE-RELATED"/>
    <property type="match status" value="1"/>
</dbReference>
<dbReference type="EMBL" id="NSLI01000005">
    <property type="protein sequence ID" value="PAX06704.1"/>
    <property type="molecule type" value="Genomic_DNA"/>
</dbReference>
<evidence type="ECO:0000256" key="3">
    <source>
        <dbReference type="ARBA" id="ARBA00023002"/>
    </source>
</evidence>
<gene>
    <name evidence="5" type="ORF">CKY28_16380</name>
</gene>
<comment type="caution">
    <text evidence="5">The sequence shown here is derived from an EMBL/GenBank/DDBJ whole genome shotgun (WGS) entry which is preliminary data.</text>
</comment>
<dbReference type="GO" id="GO:0016491">
    <property type="term" value="F:oxidoreductase activity"/>
    <property type="evidence" value="ECO:0007669"/>
    <property type="project" value="UniProtKB-KW"/>
</dbReference>
<evidence type="ECO:0000256" key="2">
    <source>
        <dbReference type="ARBA" id="ARBA00022849"/>
    </source>
</evidence>
<evidence type="ECO:0000256" key="1">
    <source>
        <dbReference type="ARBA" id="ARBA00007198"/>
    </source>
</evidence>
<dbReference type="InterPro" id="IPR036249">
    <property type="entry name" value="Thioredoxin-like_sf"/>
</dbReference>
<dbReference type="PROSITE" id="PS51353">
    <property type="entry name" value="ARSC"/>
    <property type="match status" value="1"/>
</dbReference>
<evidence type="ECO:0000256" key="4">
    <source>
        <dbReference type="PROSITE-ProRule" id="PRU01282"/>
    </source>
</evidence>
<name>A0A2A2SBM6_9SPHN</name>